<name>A0ABY6ZTQ4_9PSED</name>
<proteinExistence type="predicted"/>
<organism evidence="1 2">
    <name type="scientific">Pseudomonas triclosanedens</name>
    <dbReference type="NCBI Taxonomy" id="2961893"/>
    <lineage>
        <taxon>Bacteria</taxon>
        <taxon>Pseudomonadati</taxon>
        <taxon>Pseudomonadota</taxon>
        <taxon>Gammaproteobacteria</taxon>
        <taxon>Pseudomonadales</taxon>
        <taxon>Pseudomonadaceae</taxon>
        <taxon>Pseudomonas</taxon>
    </lineage>
</organism>
<accession>A0ABY6ZTQ4</accession>
<evidence type="ECO:0000313" key="1">
    <source>
        <dbReference type="EMBL" id="WAI47259.1"/>
    </source>
</evidence>
<gene>
    <name evidence="1" type="ORF">OU419_15895</name>
</gene>
<reference evidence="1" key="1">
    <citation type="submission" date="2022-11" db="EMBL/GenBank/DDBJ databases">
        <title>Pseudomonas triclosanedens sp. nov., a triclosan degrader isolated from activated sludge.</title>
        <authorList>
            <person name="Yin Y."/>
            <person name="Lu Z."/>
        </authorList>
    </citation>
    <scope>NUCLEOTIDE SEQUENCE</scope>
    <source>
        <strain evidence="1">ZM23</strain>
    </source>
</reference>
<protein>
    <recommendedName>
        <fullName evidence="3">Type III secretion system protein</fullName>
    </recommendedName>
</protein>
<dbReference type="RefSeq" id="WP_254473861.1">
    <property type="nucleotide sequence ID" value="NZ_CP113432.1"/>
</dbReference>
<dbReference type="EMBL" id="CP113432">
    <property type="protein sequence ID" value="WAI47259.1"/>
    <property type="molecule type" value="Genomic_DNA"/>
</dbReference>
<keyword evidence="2" id="KW-1185">Reference proteome</keyword>
<evidence type="ECO:0000313" key="2">
    <source>
        <dbReference type="Proteomes" id="UP001163624"/>
    </source>
</evidence>
<dbReference type="Proteomes" id="UP001163624">
    <property type="component" value="Chromosome"/>
</dbReference>
<sequence length="112" mass="12491">MTLPARVAPLAEEATACCRPLPAAQAVDARYQVTTETDADVLCRMLNLFALQGQIPTEVLAQRQNDGLRIHLRLTSLPRHRVELIAERMRSMVNVCSVELQVSERHTVRSAT</sequence>
<evidence type="ECO:0008006" key="3">
    <source>
        <dbReference type="Google" id="ProtNLM"/>
    </source>
</evidence>